<evidence type="ECO:0000256" key="1">
    <source>
        <dbReference type="SAM" id="Coils"/>
    </source>
</evidence>
<feature type="region of interest" description="Disordered" evidence="2">
    <location>
        <begin position="423"/>
        <end position="474"/>
    </location>
</feature>
<gene>
    <name evidence="3" type="ORF">BDQ12DRAFT_722237</name>
</gene>
<protein>
    <submittedName>
        <fullName evidence="3">Uncharacterized protein</fullName>
    </submittedName>
</protein>
<keyword evidence="1" id="KW-0175">Coiled coil</keyword>
<keyword evidence="4" id="KW-1185">Reference proteome</keyword>
<dbReference type="AlphaFoldDB" id="A0A5C3M1T8"/>
<feature type="compositionally biased region" description="Low complexity" evidence="2">
    <location>
        <begin position="423"/>
        <end position="435"/>
    </location>
</feature>
<name>A0A5C3M1T8_9AGAR</name>
<evidence type="ECO:0000313" key="3">
    <source>
        <dbReference type="EMBL" id="TFK39359.1"/>
    </source>
</evidence>
<accession>A0A5C3M1T8</accession>
<dbReference type="Proteomes" id="UP000308652">
    <property type="component" value="Unassembled WGS sequence"/>
</dbReference>
<feature type="compositionally biased region" description="Low complexity" evidence="2">
    <location>
        <begin position="448"/>
        <end position="463"/>
    </location>
</feature>
<dbReference type="EMBL" id="ML213599">
    <property type="protein sequence ID" value="TFK39359.1"/>
    <property type="molecule type" value="Genomic_DNA"/>
</dbReference>
<proteinExistence type="predicted"/>
<organism evidence="3 4">
    <name type="scientific">Crucibulum laeve</name>
    <dbReference type="NCBI Taxonomy" id="68775"/>
    <lineage>
        <taxon>Eukaryota</taxon>
        <taxon>Fungi</taxon>
        <taxon>Dikarya</taxon>
        <taxon>Basidiomycota</taxon>
        <taxon>Agaricomycotina</taxon>
        <taxon>Agaricomycetes</taxon>
        <taxon>Agaricomycetidae</taxon>
        <taxon>Agaricales</taxon>
        <taxon>Agaricineae</taxon>
        <taxon>Nidulariaceae</taxon>
        <taxon>Crucibulum</taxon>
    </lineage>
</organism>
<evidence type="ECO:0000313" key="4">
    <source>
        <dbReference type="Proteomes" id="UP000308652"/>
    </source>
</evidence>
<feature type="region of interest" description="Disordered" evidence="2">
    <location>
        <begin position="177"/>
        <end position="264"/>
    </location>
</feature>
<dbReference type="OrthoDB" id="2505754at2759"/>
<feature type="coiled-coil region" evidence="1">
    <location>
        <begin position="286"/>
        <end position="316"/>
    </location>
</feature>
<feature type="coiled-coil region" evidence="1">
    <location>
        <begin position="113"/>
        <end position="154"/>
    </location>
</feature>
<dbReference type="STRING" id="68775.A0A5C3M1T8"/>
<feature type="compositionally biased region" description="Polar residues" evidence="2">
    <location>
        <begin position="183"/>
        <end position="209"/>
    </location>
</feature>
<sequence length="508" mass="53742">MSSAIPPSSSSSAFDISGPHHVEFEALVSPDSNPPTTARPFSIDLSLELEHQLTEMESPPTTPAYNATAHQKTHSMDPDVLAHIVTQMRQSLTDMTKERDDLVKLLSSAHSQEASLKDALQHMTDKATDAEEQLVEARKKMKDDEEAIVMLRAKVEESRRGLMRLQTESRRQSMTPIDMSRTGGLQASFGSPPSSKRASFTPLTGSMTARPNGHRRISSVSDSNIGAFPIPDTFSTSPNSQTVFHESGNSTSPNSNPPPAASRRFSGLFGRQSPPNIELHQPEPLAAEIETLRKEMQTLRDELETTKHEMQEATEAREASEECVKTLREFIAENNIGVSEAGGSGALPSPVPVVVNMPHGTKAEARKAGAGAGWGFNLWKGDAATGSASPSALGSGATPTTAAPLTQKLGGFFSSRTGSISSFSAAGVSSPSSNATLPHLQTSTPRESMYSSSDSSSLAEPVSPGDDMHGLGSAVGVRDMGTLSEMGVTTELGKGVPVDVGGPRVVLG</sequence>
<reference evidence="3 4" key="1">
    <citation type="journal article" date="2019" name="Nat. Ecol. Evol.">
        <title>Megaphylogeny resolves global patterns of mushroom evolution.</title>
        <authorList>
            <person name="Varga T."/>
            <person name="Krizsan K."/>
            <person name="Foldi C."/>
            <person name="Dima B."/>
            <person name="Sanchez-Garcia M."/>
            <person name="Sanchez-Ramirez S."/>
            <person name="Szollosi G.J."/>
            <person name="Szarkandi J.G."/>
            <person name="Papp V."/>
            <person name="Albert L."/>
            <person name="Andreopoulos W."/>
            <person name="Angelini C."/>
            <person name="Antonin V."/>
            <person name="Barry K.W."/>
            <person name="Bougher N.L."/>
            <person name="Buchanan P."/>
            <person name="Buyck B."/>
            <person name="Bense V."/>
            <person name="Catcheside P."/>
            <person name="Chovatia M."/>
            <person name="Cooper J."/>
            <person name="Damon W."/>
            <person name="Desjardin D."/>
            <person name="Finy P."/>
            <person name="Geml J."/>
            <person name="Haridas S."/>
            <person name="Hughes K."/>
            <person name="Justo A."/>
            <person name="Karasinski D."/>
            <person name="Kautmanova I."/>
            <person name="Kiss B."/>
            <person name="Kocsube S."/>
            <person name="Kotiranta H."/>
            <person name="LaButti K.M."/>
            <person name="Lechner B.E."/>
            <person name="Liimatainen K."/>
            <person name="Lipzen A."/>
            <person name="Lukacs Z."/>
            <person name="Mihaltcheva S."/>
            <person name="Morgado L.N."/>
            <person name="Niskanen T."/>
            <person name="Noordeloos M.E."/>
            <person name="Ohm R.A."/>
            <person name="Ortiz-Santana B."/>
            <person name="Ovrebo C."/>
            <person name="Racz N."/>
            <person name="Riley R."/>
            <person name="Savchenko A."/>
            <person name="Shiryaev A."/>
            <person name="Soop K."/>
            <person name="Spirin V."/>
            <person name="Szebenyi C."/>
            <person name="Tomsovsky M."/>
            <person name="Tulloss R.E."/>
            <person name="Uehling J."/>
            <person name="Grigoriev I.V."/>
            <person name="Vagvolgyi C."/>
            <person name="Papp T."/>
            <person name="Martin F.M."/>
            <person name="Miettinen O."/>
            <person name="Hibbett D.S."/>
            <person name="Nagy L.G."/>
        </authorList>
    </citation>
    <scope>NUCLEOTIDE SEQUENCE [LARGE SCALE GENOMIC DNA]</scope>
    <source>
        <strain evidence="3 4">CBS 166.37</strain>
    </source>
</reference>
<feature type="compositionally biased region" description="Polar residues" evidence="2">
    <location>
        <begin position="233"/>
        <end position="248"/>
    </location>
</feature>
<evidence type="ECO:0000256" key="2">
    <source>
        <dbReference type="SAM" id="MobiDB-lite"/>
    </source>
</evidence>